<evidence type="ECO:0000313" key="2">
    <source>
        <dbReference type="Proteomes" id="UP000464495"/>
    </source>
</evidence>
<dbReference type="GO" id="GO:0030638">
    <property type="term" value="P:polyketide metabolic process"/>
    <property type="evidence" value="ECO:0007669"/>
    <property type="project" value="InterPro"/>
</dbReference>
<dbReference type="KEGG" id="amaq:GO499_12725"/>
<dbReference type="RefSeq" id="WP_161862529.1">
    <property type="nucleotide sequence ID" value="NZ_CP046620.1"/>
</dbReference>
<gene>
    <name evidence="1" type="ORF">GO499_12725</name>
</gene>
<protein>
    <submittedName>
        <fullName evidence="1">Ester cyclase</fullName>
    </submittedName>
</protein>
<dbReference type="EMBL" id="CP046620">
    <property type="protein sequence ID" value="QHQ35972.1"/>
    <property type="molecule type" value="Genomic_DNA"/>
</dbReference>
<dbReference type="Proteomes" id="UP000464495">
    <property type="component" value="Chromosome"/>
</dbReference>
<organism evidence="1 2">
    <name type="scientific">Algicella marina</name>
    <dbReference type="NCBI Taxonomy" id="2683284"/>
    <lineage>
        <taxon>Bacteria</taxon>
        <taxon>Pseudomonadati</taxon>
        <taxon>Pseudomonadota</taxon>
        <taxon>Alphaproteobacteria</taxon>
        <taxon>Rhodobacterales</taxon>
        <taxon>Paracoccaceae</taxon>
        <taxon>Algicella</taxon>
    </lineage>
</organism>
<keyword evidence="2" id="KW-1185">Reference proteome</keyword>
<sequence>MNRSDIAQRYRNYIACLNGQEWARLGDFVADDVSYNGERIGLCGYRSMLEADFEAIPDLSFNIAMLVSEPPVVASRLDFSCTPKAMLFGLPVNGRTVSFSENVFYEFADGRIVSVWSVIDKAAIAAQLAATV</sequence>
<proteinExistence type="predicted"/>
<name>A0A6P1T5Y8_9RHOB</name>
<reference evidence="1 2" key="1">
    <citation type="submission" date="2019-12" db="EMBL/GenBank/DDBJ databases">
        <title>Complete genome sequence of Algicella marina strain 9Alg 56(T) isolated from the red alga Tichocarpus crinitus.</title>
        <authorList>
            <person name="Kim S.-G."/>
            <person name="Nedashkovskaya O.I."/>
        </authorList>
    </citation>
    <scope>NUCLEOTIDE SEQUENCE [LARGE SCALE GENOMIC DNA]</scope>
    <source>
        <strain evidence="1 2">9Alg 56</strain>
    </source>
</reference>
<evidence type="ECO:0000313" key="1">
    <source>
        <dbReference type="EMBL" id="QHQ35972.1"/>
    </source>
</evidence>
<dbReference type="Pfam" id="PF07366">
    <property type="entry name" value="SnoaL"/>
    <property type="match status" value="1"/>
</dbReference>
<dbReference type="SUPFAM" id="SSF54427">
    <property type="entry name" value="NTF2-like"/>
    <property type="match status" value="1"/>
</dbReference>
<dbReference type="InterPro" id="IPR032710">
    <property type="entry name" value="NTF2-like_dom_sf"/>
</dbReference>
<dbReference type="InterPro" id="IPR009959">
    <property type="entry name" value="Cyclase_SnoaL-like"/>
</dbReference>
<dbReference type="PANTHER" id="PTHR38436">
    <property type="entry name" value="POLYKETIDE CYCLASE SNOAL-LIKE DOMAIN"/>
    <property type="match status" value="1"/>
</dbReference>
<dbReference type="Gene3D" id="3.10.450.50">
    <property type="match status" value="1"/>
</dbReference>
<accession>A0A6P1T5Y8</accession>
<dbReference type="PANTHER" id="PTHR38436:SF1">
    <property type="entry name" value="ESTER CYCLASE"/>
    <property type="match status" value="1"/>
</dbReference>
<dbReference type="AlphaFoldDB" id="A0A6P1T5Y8"/>